<feature type="transmembrane region" description="Helical" evidence="8">
    <location>
        <begin position="520"/>
        <end position="543"/>
    </location>
</feature>
<dbReference type="Gene3D" id="3.30.70.1430">
    <property type="entry name" value="Multidrug efflux transporter AcrB pore domain"/>
    <property type="match status" value="2"/>
</dbReference>
<dbReference type="Gene3D" id="3.30.70.1440">
    <property type="entry name" value="Multidrug efflux transporter AcrB pore domain"/>
    <property type="match status" value="1"/>
</dbReference>
<dbReference type="PANTHER" id="PTHR32063">
    <property type="match status" value="1"/>
</dbReference>
<dbReference type="GO" id="GO:0042910">
    <property type="term" value="F:xenobiotic transmembrane transporter activity"/>
    <property type="evidence" value="ECO:0007669"/>
    <property type="project" value="TreeGrafter"/>
</dbReference>
<dbReference type="EMBL" id="CP036289">
    <property type="protein sequence ID" value="QDU75681.1"/>
    <property type="molecule type" value="Genomic_DNA"/>
</dbReference>
<proteinExistence type="inferred from homology"/>
<dbReference type="OrthoDB" id="219750at2"/>
<dbReference type="NCBIfam" id="TIGR00914">
    <property type="entry name" value="2A0601"/>
    <property type="match status" value="1"/>
</dbReference>
<feature type="transmembrane region" description="Helical" evidence="8">
    <location>
        <begin position="861"/>
        <end position="879"/>
    </location>
</feature>
<dbReference type="GO" id="GO:0005886">
    <property type="term" value="C:plasma membrane"/>
    <property type="evidence" value="ECO:0007669"/>
    <property type="project" value="UniProtKB-SubCell"/>
</dbReference>
<dbReference type="Gene3D" id="3.30.2090.10">
    <property type="entry name" value="Multidrug efflux transporter AcrB TolC docking domain, DN and DC subdomains"/>
    <property type="match status" value="2"/>
</dbReference>
<dbReference type="RefSeq" id="WP_144973251.1">
    <property type="nucleotide sequence ID" value="NZ_CP036289.1"/>
</dbReference>
<feature type="transmembrane region" description="Helical" evidence="8">
    <location>
        <begin position="439"/>
        <end position="456"/>
    </location>
</feature>
<feature type="transmembrane region" description="Helical" evidence="8">
    <location>
        <begin position="12"/>
        <end position="32"/>
    </location>
</feature>
<organism evidence="9 10">
    <name type="scientific">Bremerella volcania</name>
    <dbReference type="NCBI Taxonomy" id="2527984"/>
    <lineage>
        <taxon>Bacteria</taxon>
        <taxon>Pseudomonadati</taxon>
        <taxon>Planctomycetota</taxon>
        <taxon>Planctomycetia</taxon>
        <taxon>Pirellulales</taxon>
        <taxon>Pirellulaceae</taxon>
        <taxon>Bremerella</taxon>
    </lineage>
</organism>
<dbReference type="AlphaFoldDB" id="A0A518C8X7"/>
<protein>
    <submittedName>
        <fullName evidence="9">Cobalt-zinc-cadmium resistance protein CzcA</fullName>
    </submittedName>
</protein>
<reference evidence="10" key="1">
    <citation type="submission" date="2019-02" db="EMBL/GenBank/DDBJ databases">
        <title>Deep-cultivation of Planctomycetes and their phenomic and genomic characterization uncovers novel biology.</title>
        <authorList>
            <person name="Wiegand S."/>
            <person name="Jogler M."/>
            <person name="Boedeker C."/>
            <person name="Pinto D."/>
            <person name="Vollmers J."/>
            <person name="Rivas-Marin E."/>
            <person name="Kohn T."/>
            <person name="Peeters S.H."/>
            <person name="Heuer A."/>
            <person name="Rast P."/>
            <person name="Oberbeckmann S."/>
            <person name="Bunk B."/>
            <person name="Jeske O."/>
            <person name="Meyerdierks A."/>
            <person name="Storesund J.E."/>
            <person name="Kallscheuer N."/>
            <person name="Luecker S."/>
            <person name="Lage O.M."/>
            <person name="Pohl T."/>
            <person name="Merkel B.J."/>
            <person name="Hornburger P."/>
            <person name="Mueller R.-W."/>
            <person name="Bruemmer F."/>
            <person name="Labrenz M."/>
            <person name="Spormann A.M."/>
            <person name="Op den Camp H."/>
            <person name="Overmann J."/>
            <person name="Amann R."/>
            <person name="Jetten M.S.M."/>
            <person name="Mascher T."/>
            <person name="Medema M.H."/>
            <person name="Devos D.P."/>
            <person name="Kaster A.-K."/>
            <person name="Ovreas L."/>
            <person name="Rohde M."/>
            <person name="Galperin M.Y."/>
            <person name="Jogler C."/>
        </authorList>
    </citation>
    <scope>NUCLEOTIDE SEQUENCE [LARGE SCALE GENOMIC DNA]</scope>
    <source>
        <strain evidence="10">Pan97</strain>
    </source>
</reference>
<evidence type="ECO:0000256" key="4">
    <source>
        <dbReference type="ARBA" id="ARBA00022475"/>
    </source>
</evidence>
<dbReference type="InterPro" id="IPR004763">
    <property type="entry name" value="CusA-like"/>
</dbReference>
<dbReference type="InterPro" id="IPR001036">
    <property type="entry name" value="Acrflvin-R"/>
</dbReference>
<evidence type="ECO:0000256" key="3">
    <source>
        <dbReference type="ARBA" id="ARBA00022448"/>
    </source>
</evidence>
<dbReference type="InterPro" id="IPR027463">
    <property type="entry name" value="AcrB_DN_DC_subdom"/>
</dbReference>
<feature type="transmembrane region" description="Helical" evidence="8">
    <location>
        <begin position="468"/>
        <end position="490"/>
    </location>
</feature>
<dbReference type="PRINTS" id="PR00702">
    <property type="entry name" value="ACRIFLAVINRP"/>
</dbReference>
<evidence type="ECO:0000256" key="6">
    <source>
        <dbReference type="ARBA" id="ARBA00022989"/>
    </source>
</evidence>
<dbReference type="Gene3D" id="1.20.1640.10">
    <property type="entry name" value="Multidrug efflux transporter AcrB transmembrane domain"/>
    <property type="match status" value="2"/>
</dbReference>
<dbReference type="PANTHER" id="PTHR32063:SF24">
    <property type="entry name" value="CATION EFFLUX SYSTEM (ACRB_ACRD_ACRF FAMILY)"/>
    <property type="match status" value="1"/>
</dbReference>
<evidence type="ECO:0000256" key="7">
    <source>
        <dbReference type="ARBA" id="ARBA00023136"/>
    </source>
</evidence>
<comment type="subcellular location">
    <subcellularLocation>
        <location evidence="1">Cell membrane</location>
        <topology evidence="1">Multi-pass membrane protein</topology>
    </subcellularLocation>
</comment>
<gene>
    <name evidence="9" type="primary">czcA_2</name>
    <name evidence="9" type="ORF">Pan97_27150</name>
</gene>
<keyword evidence="7 8" id="KW-0472">Membrane</keyword>
<sequence>MLTHVIEFSLKNRGLVIILTLLMAGAGLYSAIKLPIDAVPDMTNVQVQVVTDAGSLSPVEVERYVTYPVENTMGGLPNVEELRSVSKFGISVVTIVFEEGTDVYWARNLVSQRLTEAADNIPEGYGTPALGPLTTALGEILQFEVRSDRHSPMALRTILEWDIAPRLREVAGVTEINTHGGYYKTFEVQPDPDRMTSYGITLETLFDRIKNNNATSGGGYVVHYGEQRFVRGMSLLSSQQDIESIVLRREKDGTPILLSDVATVAIEPMTRQGAVTRDGRGEAVTGLVMMLIGENSREVVQASKERLREIEETLPEGVWLEVTYDRAALIGRTLKTVLTNLTEGGLLVIVVLLFMLGSLRAGIVVALAIPLSMMFATNVMAMTAVTASLMSLGAIDFGLIVDSSVIMIENCIHRLSHNSEGKSHLQVIRDAAIEVRKPTMFGELIISVVFVPILLLQGTEGKLFRPMALTVLFALAGSLVLSLTFMPAMASLMLPRKMNDKEVFLVRWIKYLYEPLVVRAIRYSGFTVSLAIAVFLASIPVAMNLGAEFMPRLNEGDLLVEAVRLPSATLEGSIAMSTQIESLLCEFPEVKTVFSKTGRPEIANDVMGVHQTDVWVLLKPPHDWPEHKTRDELIEEMSQVLNDNVPGVAFGFTQPIEMRVDELVAGVKADVAILLYGDDLNVLAQKGKEIEAVLRNVPGAVDVKADYQANLSTISIQTQPEQLARYGVDAQSVLDVVSAMGGMPVGQIFEGRARFPILVRIPVEWRENLSLLEQLPVAEAGGSPIPLKELAEIRLEETPPSIEHEANRRRTFVSANVRGRDVASFVNEAQQVVENEVTLPAGYEIVWGGDFQNLQSASQRLALILPIVLLVILLLLHTSLGSLRLALLIFLAVPMAASGGIYALYLREMPFSISAGVGFIALFGVAVLNGLVWVSAAEHQRKVGMPLDRISHATALARLRPVLMTALVASLGFLPMALSTSDGAEMQRPLATVVIGGLITSTLLTSLVVPCIYPWLAKGLPVSEDEEDLFDESTSVLT</sequence>
<dbReference type="KEGG" id="bvo:Pan97_27150"/>
<evidence type="ECO:0000313" key="10">
    <source>
        <dbReference type="Proteomes" id="UP000318626"/>
    </source>
</evidence>
<dbReference type="SUPFAM" id="SSF82714">
    <property type="entry name" value="Multidrug efflux transporter AcrB TolC docking domain, DN and DC subdomains"/>
    <property type="match status" value="2"/>
</dbReference>
<dbReference type="Proteomes" id="UP000318626">
    <property type="component" value="Chromosome"/>
</dbReference>
<feature type="transmembrane region" description="Helical" evidence="8">
    <location>
        <begin position="345"/>
        <end position="369"/>
    </location>
</feature>
<evidence type="ECO:0000256" key="5">
    <source>
        <dbReference type="ARBA" id="ARBA00022692"/>
    </source>
</evidence>
<keyword evidence="10" id="KW-1185">Reference proteome</keyword>
<dbReference type="SUPFAM" id="SSF82866">
    <property type="entry name" value="Multidrug efflux transporter AcrB transmembrane domain"/>
    <property type="match status" value="2"/>
</dbReference>
<evidence type="ECO:0000256" key="2">
    <source>
        <dbReference type="ARBA" id="ARBA00010942"/>
    </source>
</evidence>
<dbReference type="Gene3D" id="3.30.70.1320">
    <property type="entry name" value="Multidrug efflux transporter AcrB pore domain like"/>
    <property type="match status" value="1"/>
</dbReference>
<feature type="transmembrane region" description="Helical" evidence="8">
    <location>
        <begin position="381"/>
        <end position="400"/>
    </location>
</feature>
<evidence type="ECO:0000256" key="8">
    <source>
        <dbReference type="SAM" id="Phobius"/>
    </source>
</evidence>
<keyword evidence="6 8" id="KW-1133">Transmembrane helix</keyword>
<accession>A0A518C8X7</accession>
<dbReference type="Pfam" id="PF00873">
    <property type="entry name" value="ACR_tran"/>
    <property type="match status" value="1"/>
</dbReference>
<keyword evidence="3" id="KW-0813">Transport</keyword>
<evidence type="ECO:0000313" key="9">
    <source>
        <dbReference type="EMBL" id="QDU75681.1"/>
    </source>
</evidence>
<feature type="transmembrane region" description="Helical" evidence="8">
    <location>
        <begin position="885"/>
        <end position="905"/>
    </location>
</feature>
<keyword evidence="5 8" id="KW-0812">Transmembrane</keyword>
<evidence type="ECO:0000256" key="1">
    <source>
        <dbReference type="ARBA" id="ARBA00004651"/>
    </source>
</evidence>
<dbReference type="GO" id="GO:0008324">
    <property type="term" value="F:monoatomic cation transmembrane transporter activity"/>
    <property type="evidence" value="ECO:0007669"/>
    <property type="project" value="InterPro"/>
</dbReference>
<name>A0A518C8X7_9BACT</name>
<feature type="transmembrane region" description="Helical" evidence="8">
    <location>
        <begin position="917"/>
        <end position="937"/>
    </location>
</feature>
<dbReference type="SUPFAM" id="SSF82693">
    <property type="entry name" value="Multidrug efflux transporter AcrB pore domain, PN1, PN2, PC1 and PC2 subdomains"/>
    <property type="match status" value="2"/>
</dbReference>
<keyword evidence="4" id="KW-1003">Cell membrane</keyword>
<comment type="similarity">
    <text evidence="2">Belongs to the resistance-nodulation-cell division (RND) (TC 2.A.6) family.</text>
</comment>
<feature type="transmembrane region" description="Helical" evidence="8">
    <location>
        <begin position="957"/>
        <end position="978"/>
    </location>
</feature>
<feature type="transmembrane region" description="Helical" evidence="8">
    <location>
        <begin position="990"/>
        <end position="1016"/>
    </location>
</feature>